<dbReference type="InterPro" id="IPR050833">
    <property type="entry name" value="Poly_Biosynth_Transport"/>
</dbReference>
<feature type="transmembrane region" description="Helical" evidence="6">
    <location>
        <begin position="239"/>
        <end position="256"/>
    </location>
</feature>
<evidence type="ECO:0000313" key="8">
    <source>
        <dbReference type="Proteomes" id="UP001597086"/>
    </source>
</evidence>
<protein>
    <submittedName>
        <fullName evidence="7">Lipopolysaccharide biosynthesis protein</fullName>
    </submittedName>
</protein>
<evidence type="ECO:0000256" key="5">
    <source>
        <dbReference type="ARBA" id="ARBA00023136"/>
    </source>
</evidence>
<feature type="transmembrane region" description="Helical" evidence="6">
    <location>
        <begin position="128"/>
        <end position="145"/>
    </location>
</feature>
<keyword evidence="4 6" id="KW-1133">Transmembrane helix</keyword>
<keyword evidence="8" id="KW-1185">Reference proteome</keyword>
<feature type="transmembrane region" description="Helical" evidence="6">
    <location>
        <begin position="268"/>
        <end position="287"/>
    </location>
</feature>
<evidence type="ECO:0000256" key="4">
    <source>
        <dbReference type="ARBA" id="ARBA00022989"/>
    </source>
</evidence>
<accession>A0ABW3KR95</accession>
<evidence type="ECO:0000256" key="1">
    <source>
        <dbReference type="ARBA" id="ARBA00004651"/>
    </source>
</evidence>
<name>A0ABW3KR95_9FLAO</name>
<dbReference type="Proteomes" id="UP001597086">
    <property type="component" value="Unassembled WGS sequence"/>
</dbReference>
<evidence type="ECO:0000256" key="6">
    <source>
        <dbReference type="SAM" id="Phobius"/>
    </source>
</evidence>
<keyword evidence="2" id="KW-1003">Cell membrane</keyword>
<dbReference type="EMBL" id="JBHTKM010000063">
    <property type="protein sequence ID" value="MFD1016351.1"/>
    <property type="molecule type" value="Genomic_DNA"/>
</dbReference>
<feature type="transmembrane region" description="Helical" evidence="6">
    <location>
        <begin position="104"/>
        <end position="121"/>
    </location>
</feature>
<dbReference type="PANTHER" id="PTHR30250:SF11">
    <property type="entry name" value="O-ANTIGEN TRANSPORTER-RELATED"/>
    <property type="match status" value="1"/>
</dbReference>
<evidence type="ECO:0000256" key="3">
    <source>
        <dbReference type="ARBA" id="ARBA00022692"/>
    </source>
</evidence>
<feature type="transmembrane region" description="Helical" evidence="6">
    <location>
        <begin position="175"/>
        <end position="197"/>
    </location>
</feature>
<feature type="transmembrane region" description="Helical" evidence="6">
    <location>
        <begin position="53"/>
        <end position="72"/>
    </location>
</feature>
<keyword evidence="5 6" id="KW-0472">Membrane</keyword>
<feature type="transmembrane region" description="Helical" evidence="6">
    <location>
        <begin position="20"/>
        <end position="46"/>
    </location>
</feature>
<feature type="transmembrane region" description="Helical" evidence="6">
    <location>
        <begin position="337"/>
        <end position="356"/>
    </location>
</feature>
<feature type="transmembrane region" description="Helical" evidence="6">
    <location>
        <begin position="399"/>
        <end position="420"/>
    </location>
</feature>
<keyword evidence="3 6" id="KW-0812">Transmembrane</keyword>
<evidence type="ECO:0000256" key="2">
    <source>
        <dbReference type="ARBA" id="ARBA00022475"/>
    </source>
</evidence>
<sequence length="424" mass="47399">MNFFPDKKLLNNSIKHWAKLISITASAQIIVQVLGFVCGIVIIRFLPVKEYALYILANTMLGAMTVLGNAGIAQGVMAEGGKVWQDKDKLGEVLVTGLDLRKKFAIASLVLTIPILLYLLLDNDASWMASILISVSLIPAFYAGLSDSLLQIVPKLNHNVKPLQKNQVAVSVGRLVILLSTIFIFPFAAITILANGVPRIYGNIKLRAIAQEHANFKQQPNAEIRKNILRVVKRILPESIYYTISGQLVIWLVSIFGDTASIAELGALSRITMLITFVIIMIDYILVPRFSKLKNDPSVLKKEYFTIQIILLFISFFILLGVYVFTDYILLILGENYFGLNTELFLMAINGCILLFSTSTNKLLTSRGIVVSPVFYISFMIAIQFSFAFLVDLTTLKGIIIYSILTTIIIYLVRVLYFLIQIRK</sequence>
<dbReference type="PANTHER" id="PTHR30250">
    <property type="entry name" value="PST FAMILY PREDICTED COLANIC ACID TRANSPORTER"/>
    <property type="match status" value="1"/>
</dbReference>
<comment type="caution">
    <text evidence="7">The sequence shown here is derived from an EMBL/GenBank/DDBJ whole genome shotgun (WGS) entry which is preliminary data.</text>
</comment>
<organism evidence="7 8">
    <name type="scientific">Winogradskyella rapida</name>
    <dbReference type="NCBI Taxonomy" id="549701"/>
    <lineage>
        <taxon>Bacteria</taxon>
        <taxon>Pseudomonadati</taxon>
        <taxon>Bacteroidota</taxon>
        <taxon>Flavobacteriia</taxon>
        <taxon>Flavobacteriales</taxon>
        <taxon>Flavobacteriaceae</taxon>
        <taxon>Winogradskyella</taxon>
    </lineage>
</organism>
<proteinExistence type="predicted"/>
<gene>
    <name evidence="7" type="ORF">ACFQ13_10500</name>
</gene>
<feature type="transmembrane region" description="Helical" evidence="6">
    <location>
        <begin position="368"/>
        <end position="387"/>
    </location>
</feature>
<feature type="transmembrane region" description="Helical" evidence="6">
    <location>
        <begin position="307"/>
        <end position="325"/>
    </location>
</feature>
<evidence type="ECO:0000313" key="7">
    <source>
        <dbReference type="EMBL" id="MFD1016351.1"/>
    </source>
</evidence>
<dbReference type="RefSeq" id="WP_386117059.1">
    <property type="nucleotide sequence ID" value="NZ_JBHTKM010000063.1"/>
</dbReference>
<comment type="subcellular location">
    <subcellularLocation>
        <location evidence="1">Cell membrane</location>
        <topology evidence="1">Multi-pass membrane protein</topology>
    </subcellularLocation>
</comment>
<reference evidence="8" key="1">
    <citation type="journal article" date="2019" name="Int. J. Syst. Evol. Microbiol.">
        <title>The Global Catalogue of Microorganisms (GCM) 10K type strain sequencing project: providing services to taxonomists for standard genome sequencing and annotation.</title>
        <authorList>
            <consortium name="The Broad Institute Genomics Platform"/>
            <consortium name="The Broad Institute Genome Sequencing Center for Infectious Disease"/>
            <person name="Wu L."/>
            <person name="Ma J."/>
        </authorList>
    </citation>
    <scope>NUCLEOTIDE SEQUENCE [LARGE SCALE GENOMIC DNA]</scope>
    <source>
        <strain evidence="8">CCUG 56098</strain>
    </source>
</reference>